<evidence type="ECO:0000313" key="10">
    <source>
        <dbReference type="Proteomes" id="UP000887229"/>
    </source>
</evidence>
<comment type="function">
    <text evidence="5">Involved in rRNA-processing and ribosome biogenesis.</text>
</comment>
<keyword evidence="2" id="KW-0690">Ribosome biogenesis</keyword>
<dbReference type="SUPFAM" id="SSF88723">
    <property type="entry name" value="PIN domain-like"/>
    <property type="match status" value="1"/>
</dbReference>
<organism evidence="9 10">
    <name type="scientific">Emericellopsis atlantica</name>
    <dbReference type="NCBI Taxonomy" id="2614577"/>
    <lineage>
        <taxon>Eukaryota</taxon>
        <taxon>Fungi</taxon>
        <taxon>Dikarya</taxon>
        <taxon>Ascomycota</taxon>
        <taxon>Pezizomycotina</taxon>
        <taxon>Sordariomycetes</taxon>
        <taxon>Hypocreomycetidae</taxon>
        <taxon>Hypocreales</taxon>
        <taxon>Bionectriaceae</taxon>
        <taxon>Emericellopsis</taxon>
    </lineage>
</organism>
<protein>
    <recommendedName>
        <fullName evidence="7">U three protein 23</fullName>
    </recommendedName>
</protein>
<dbReference type="GeneID" id="70297445"/>
<evidence type="ECO:0000256" key="2">
    <source>
        <dbReference type="ARBA" id="ARBA00022517"/>
    </source>
</evidence>
<dbReference type="CDD" id="cd09865">
    <property type="entry name" value="PIN_ScUtp23p-like"/>
    <property type="match status" value="1"/>
</dbReference>
<dbReference type="Gene3D" id="3.40.50.1010">
    <property type="entry name" value="5'-nuclease"/>
    <property type="match status" value="1"/>
</dbReference>
<dbReference type="EMBL" id="MU251244">
    <property type="protein sequence ID" value="KAG9257950.1"/>
    <property type="molecule type" value="Genomic_DNA"/>
</dbReference>
<comment type="subcellular location">
    <subcellularLocation>
        <location evidence="1">Nucleus</location>
        <location evidence="1">Nucleolus</location>
    </subcellularLocation>
</comment>
<dbReference type="RefSeq" id="XP_046121874.1">
    <property type="nucleotide sequence ID" value="XM_046266542.1"/>
</dbReference>
<dbReference type="AlphaFoldDB" id="A0A9P7ZTF9"/>
<evidence type="ECO:0000256" key="1">
    <source>
        <dbReference type="ARBA" id="ARBA00004604"/>
    </source>
</evidence>
<evidence type="ECO:0000256" key="4">
    <source>
        <dbReference type="ARBA" id="ARBA00023242"/>
    </source>
</evidence>
<dbReference type="InterPro" id="IPR006984">
    <property type="entry name" value="Fcf1/UTP23"/>
</dbReference>
<evidence type="ECO:0000256" key="3">
    <source>
        <dbReference type="ARBA" id="ARBA00022552"/>
    </source>
</evidence>
<evidence type="ECO:0000256" key="5">
    <source>
        <dbReference type="ARBA" id="ARBA00037300"/>
    </source>
</evidence>
<gene>
    <name evidence="9" type="ORF">F5Z01DRAFT_717663</name>
</gene>
<dbReference type="OrthoDB" id="25675at2759"/>
<dbReference type="Pfam" id="PF04900">
    <property type="entry name" value="Fcf1"/>
    <property type="match status" value="1"/>
</dbReference>
<evidence type="ECO:0000256" key="6">
    <source>
        <dbReference type="ARBA" id="ARBA00038503"/>
    </source>
</evidence>
<dbReference type="InterPro" id="IPR029060">
    <property type="entry name" value="PIN-like_dom_sf"/>
</dbReference>
<dbReference type="Proteomes" id="UP000887229">
    <property type="component" value="Unassembled WGS sequence"/>
</dbReference>
<feature type="compositionally biased region" description="Basic residues" evidence="8">
    <location>
        <begin position="222"/>
        <end position="231"/>
    </location>
</feature>
<sequence length="296" mass="33147">MRGKRAKQYRKLMEQYSQTFGFREPYQVIVDAGMIKDTCRFKMELNPALERTVRGKVKPMITQCEIRKLYAQSKEPGMSEAIEVAKTLERRRCGHHPDEYPEPLPTDECLISIVDPKSSGVNKHRYVVASQDEGVRQLLRTVKGTPQIYVNRSVMILEPMPPESAQLRSKEEIQKLRAGLAQRNQNKRKREEGDDEEDKNTNGDAKEAKAEKTGKQAAPQAKKSKKNHGKGVKGANPLAMQKKRPRKDPAMQNKKPKAAASKPEKTGGSALDSETPRAPKTGAAESLGQDTRDADV</sequence>
<dbReference type="GO" id="GO:0032040">
    <property type="term" value="C:small-subunit processome"/>
    <property type="evidence" value="ECO:0007669"/>
    <property type="project" value="InterPro"/>
</dbReference>
<feature type="region of interest" description="Disordered" evidence="8">
    <location>
        <begin position="178"/>
        <end position="296"/>
    </location>
</feature>
<keyword evidence="3" id="KW-0698">rRNA processing</keyword>
<feature type="compositionally biased region" description="Basic and acidic residues" evidence="8">
    <location>
        <begin position="199"/>
        <end position="214"/>
    </location>
</feature>
<accession>A0A9P7ZTF9</accession>
<keyword evidence="10" id="KW-1185">Reference proteome</keyword>
<comment type="caution">
    <text evidence="9">The sequence shown here is derived from an EMBL/GenBank/DDBJ whole genome shotgun (WGS) entry which is preliminary data.</text>
</comment>
<dbReference type="GO" id="GO:0006364">
    <property type="term" value="P:rRNA processing"/>
    <property type="evidence" value="ECO:0007669"/>
    <property type="project" value="UniProtKB-KW"/>
</dbReference>
<comment type="similarity">
    <text evidence="6">Belongs to the UTP23/FCF1 family. UTP23 subfamily.</text>
</comment>
<reference evidence="9" key="1">
    <citation type="journal article" date="2021" name="IMA Fungus">
        <title>Genomic characterization of three marine fungi, including Emericellopsis atlantica sp. nov. with signatures of a generalist lifestyle and marine biomass degradation.</title>
        <authorList>
            <person name="Hagestad O.C."/>
            <person name="Hou L."/>
            <person name="Andersen J.H."/>
            <person name="Hansen E.H."/>
            <person name="Altermark B."/>
            <person name="Li C."/>
            <person name="Kuhnert E."/>
            <person name="Cox R.J."/>
            <person name="Crous P.W."/>
            <person name="Spatafora J.W."/>
            <person name="Lail K."/>
            <person name="Amirebrahimi M."/>
            <person name="Lipzen A."/>
            <person name="Pangilinan J."/>
            <person name="Andreopoulos W."/>
            <person name="Hayes R.D."/>
            <person name="Ng V."/>
            <person name="Grigoriev I.V."/>
            <person name="Jackson S.A."/>
            <person name="Sutton T.D.S."/>
            <person name="Dobson A.D.W."/>
            <person name="Rama T."/>
        </authorList>
    </citation>
    <scope>NUCLEOTIDE SEQUENCE</scope>
    <source>
        <strain evidence="9">TS7</strain>
    </source>
</reference>
<name>A0A9P7ZTF9_9HYPO</name>
<dbReference type="FunFam" id="3.40.50.1010:FF:000006">
    <property type="entry name" value="rRNA-processing protein UTP23 homolog"/>
    <property type="match status" value="1"/>
</dbReference>
<evidence type="ECO:0000313" key="9">
    <source>
        <dbReference type="EMBL" id="KAG9257950.1"/>
    </source>
</evidence>
<proteinExistence type="inferred from homology"/>
<evidence type="ECO:0000256" key="7">
    <source>
        <dbReference type="ARBA" id="ARBA00076388"/>
    </source>
</evidence>
<keyword evidence="4" id="KW-0539">Nucleus</keyword>
<dbReference type="PANTHER" id="PTHR12416">
    <property type="entry name" value="RRNA-PROCESSING PROTEIN UTP23 HOMOLOG"/>
    <property type="match status" value="1"/>
</dbReference>
<evidence type="ECO:0000256" key="8">
    <source>
        <dbReference type="SAM" id="MobiDB-lite"/>
    </source>
</evidence>